<dbReference type="PANTHER" id="PTHR11200:SF275">
    <property type="entry name" value="LD06095P"/>
    <property type="match status" value="1"/>
</dbReference>
<dbReference type="SUPFAM" id="SSF56219">
    <property type="entry name" value="DNase I-like"/>
    <property type="match status" value="1"/>
</dbReference>
<dbReference type="GO" id="GO:0046856">
    <property type="term" value="P:phosphatidylinositol dephosphorylation"/>
    <property type="evidence" value="ECO:0007669"/>
    <property type="project" value="InterPro"/>
</dbReference>
<proteinExistence type="predicted"/>
<dbReference type="GO" id="GO:0005737">
    <property type="term" value="C:cytoplasm"/>
    <property type="evidence" value="ECO:0007669"/>
    <property type="project" value="TreeGrafter"/>
</dbReference>
<protein>
    <submittedName>
        <fullName evidence="3">Inositol polyphosphate-related phosphatase domain-containing protein</fullName>
    </submittedName>
</protein>
<accession>A0A915DP68</accession>
<reference evidence="3" key="1">
    <citation type="submission" date="2022-11" db="UniProtKB">
        <authorList>
            <consortium name="WormBaseParasite"/>
        </authorList>
    </citation>
    <scope>IDENTIFICATION</scope>
</reference>
<evidence type="ECO:0000313" key="2">
    <source>
        <dbReference type="Proteomes" id="UP000887574"/>
    </source>
</evidence>
<feature type="domain" description="Inositol polyphosphate-related phosphatase" evidence="1">
    <location>
        <begin position="3"/>
        <end position="107"/>
    </location>
</feature>
<dbReference type="AlphaFoldDB" id="A0A915DP68"/>
<evidence type="ECO:0000259" key="1">
    <source>
        <dbReference type="Pfam" id="PF22669"/>
    </source>
</evidence>
<dbReference type="InterPro" id="IPR036691">
    <property type="entry name" value="Endo/exonu/phosph_ase_sf"/>
</dbReference>
<organism evidence="2 3">
    <name type="scientific">Ditylenchus dipsaci</name>
    <dbReference type="NCBI Taxonomy" id="166011"/>
    <lineage>
        <taxon>Eukaryota</taxon>
        <taxon>Metazoa</taxon>
        <taxon>Ecdysozoa</taxon>
        <taxon>Nematoda</taxon>
        <taxon>Chromadorea</taxon>
        <taxon>Rhabditida</taxon>
        <taxon>Tylenchina</taxon>
        <taxon>Tylenchomorpha</taxon>
        <taxon>Sphaerularioidea</taxon>
        <taxon>Anguinidae</taxon>
        <taxon>Anguininae</taxon>
        <taxon>Ditylenchus</taxon>
    </lineage>
</organism>
<dbReference type="Gene3D" id="3.60.10.10">
    <property type="entry name" value="Endonuclease/exonuclease/phosphatase"/>
    <property type="match status" value="1"/>
</dbReference>
<dbReference type="Proteomes" id="UP000887574">
    <property type="component" value="Unplaced"/>
</dbReference>
<dbReference type="InterPro" id="IPR000300">
    <property type="entry name" value="IPPc"/>
</dbReference>
<dbReference type="InterPro" id="IPR046985">
    <property type="entry name" value="IP5"/>
</dbReference>
<dbReference type="GO" id="GO:0005886">
    <property type="term" value="C:plasma membrane"/>
    <property type="evidence" value="ECO:0007669"/>
    <property type="project" value="TreeGrafter"/>
</dbReference>
<dbReference type="GO" id="GO:0001726">
    <property type="term" value="C:ruffle"/>
    <property type="evidence" value="ECO:0007669"/>
    <property type="project" value="TreeGrafter"/>
</dbReference>
<evidence type="ECO:0000313" key="3">
    <source>
        <dbReference type="WBParaSite" id="jg21496"/>
    </source>
</evidence>
<dbReference type="Pfam" id="PF22669">
    <property type="entry name" value="Exo_endo_phos2"/>
    <property type="match status" value="1"/>
</dbReference>
<name>A0A915DP68_9BILA</name>
<sequence length="152" mass="17419">MKKAANVFWFGDLNFRVLPIQQLVGIGKQLENRLFRKTLDYESIIGNDELNLERSKGLLFEDFKEGVIKVPSYTDRVLYWSNNPSGLIPLRYDCIWEITTSDHKPVYCLFGMKAIERTQLLPESTFNLPGALIDLSDTLVEPANTHQNGKIL</sequence>
<dbReference type="WBParaSite" id="jg21496">
    <property type="protein sequence ID" value="jg21496"/>
    <property type="gene ID" value="jg21496"/>
</dbReference>
<dbReference type="PANTHER" id="PTHR11200">
    <property type="entry name" value="INOSITOL 5-PHOSPHATASE"/>
    <property type="match status" value="1"/>
</dbReference>
<keyword evidence="2" id="KW-1185">Reference proteome</keyword>
<dbReference type="GO" id="GO:0004439">
    <property type="term" value="F:phosphatidylinositol-4,5-bisphosphate 5-phosphatase activity"/>
    <property type="evidence" value="ECO:0007669"/>
    <property type="project" value="TreeGrafter"/>
</dbReference>